<dbReference type="GO" id="GO:0006260">
    <property type="term" value="P:DNA replication"/>
    <property type="evidence" value="ECO:0007669"/>
    <property type="project" value="UniProtKB-KW"/>
</dbReference>
<evidence type="ECO:0000256" key="6">
    <source>
        <dbReference type="ARBA" id="ARBA00022839"/>
    </source>
</evidence>
<comment type="function">
    <text evidence="7">SbcCD cleaves DNA hairpin structures. These structures can inhibit DNA replication and are intermediates in certain DNA recombination reactions. The complex acts as a 3'-&gt;5' double strand exonuclease that can open hairpins. It also has a 5' single-strand endonuclease activity.</text>
</comment>
<dbReference type="Pfam" id="PF00149">
    <property type="entry name" value="Metallophos"/>
    <property type="match status" value="1"/>
</dbReference>
<comment type="similarity">
    <text evidence="1 7">Belongs to the SbcD family.</text>
</comment>
<dbReference type="STRING" id="48467.SAMN02745166_00157"/>
<organism evidence="10 11">
    <name type="scientific">Prosthecobacter debontii</name>
    <dbReference type="NCBI Taxonomy" id="48467"/>
    <lineage>
        <taxon>Bacteria</taxon>
        <taxon>Pseudomonadati</taxon>
        <taxon>Verrucomicrobiota</taxon>
        <taxon>Verrucomicrobiia</taxon>
        <taxon>Verrucomicrobiales</taxon>
        <taxon>Verrucomicrobiaceae</taxon>
        <taxon>Prosthecobacter</taxon>
    </lineage>
</organism>
<feature type="domain" description="Nuclease SbcCD subunit D C-terminal" evidence="9">
    <location>
        <begin position="271"/>
        <end position="362"/>
    </location>
</feature>
<dbReference type="PANTHER" id="PTHR30337">
    <property type="entry name" value="COMPONENT OF ATP-DEPENDENT DSDNA EXONUCLEASE"/>
    <property type="match status" value="1"/>
</dbReference>
<evidence type="ECO:0000256" key="4">
    <source>
        <dbReference type="ARBA" id="ARBA00022722"/>
    </source>
</evidence>
<dbReference type="InterPro" id="IPR004593">
    <property type="entry name" value="SbcD"/>
</dbReference>
<sequence>MRMLHTADWHLGARLIERERLEEHAAFLTWLLEVLRAERIDVLLISGDVFDAANPPQNAIALYFDFIRRLAELKTVKTVITGGNHDSASHLNAPRDLLRHFDVHVFGHASHPHLVDLGDVVVAAVPFLRERDLRQATPGETLQTVHDHIRSAIRDHYATQLHAARELAQARPIIAMGHLTALGATASDSERDIHIGNLGAVGADVFAGFDYTALGHLHRPQKVGGLEHVRYSGSPLALSFSEAADAKSVAMVEIAPQANGLTIELLPIPTPRQLNRVKVNRATLTEDLALVPAGCWAEVTVKMDSPEPDLDRHVREAATGRFEVLKVLADLPASESAPWLVTVPALHDLQPRDVFRELLKDKQIENEELEPVFDELLALHEAASLS</sequence>
<keyword evidence="7" id="KW-0255">Endonuclease</keyword>
<evidence type="ECO:0000313" key="10">
    <source>
        <dbReference type="EMBL" id="SKA76358.1"/>
    </source>
</evidence>
<evidence type="ECO:0000256" key="1">
    <source>
        <dbReference type="ARBA" id="ARBA00010555"/>
    </source>
</evidence>
<proteinExistence type="inferred from homology"/>
<dbReference type="Pfam" id="PF12320">
    <property type="entry name" value="SbcD_C"/>
    <property type="match status" value="1"/>
</dbReference>
<reference evidence="11" key="1">
    <citation type="submission" date="2017-02" db="EMBL/GenBank/DDBJ databases">
        <authorList>
            <person name="Varghese N."/>
            <person name="Submissions S."/>
        </authorList>
    </citation>
    <scope>NUCLEOTIDE SEQUENCE [LARGE SCALE GENOMIC DNA]</scope>
    <source>
        <strain evidence="11">ATCC 700200</strain>
    </source>
</reference>
<dbReference type="Gene3D" id="3.60.21.10">
    <property type="match status" value="1"/>
</dbReference>
<keyword evidence="4 7" id="KW-0540">Nuclease</keyword>
<dbReference type="PANTHER" id="PTHR30337:SF0">
    <property type="entry name" value="NUCLEASE SBCCD SUBUNIT D"/>
    <property type="match status" value="1"/>
</dbReference>
<gene>
    <name evidence="7" type="primary">sbcD</name>
    <name evidence="10" type="ORF">SAMN02745166_00157</name>
</gene>
<feature type="domain" description="Calcineurin-like phosphoesterase" evidence="8">
    <location>
        <begin position="1"/>
        <end position="220"/>
    </location>
</feature>
<dbReference type="InterPro" id="IPR029052">
    <property type="entry name" value="Metallo-depent_PP-like"/>
</dbReference>
<dbReference type="InterPro" id="IPR041796">
    <property type="entry name" value="Mre11_N"/>
</dbReference>
<dbReference type="InterPro" id="IPR050535">
    <property type="entry name" value="DNA_Repair-Maintenance_Comp"/>
</dbReference>
<dbReference type="InterPro" id="IPR026843">
    <property type="entry name" value="SbcD_C"/>
</dbReference>
<keyword evidence="7" id="KW-0235">DNA replication</keyword>
<evidence type="ECO:0000256" key="7">
    <source>
        <dbReference type="RuleBase" id="RU363069"/>
    </source>
</evidence>
<protein>
    <recommendedName>
        <fullName evidence="3 7">Nuclease SbcCD subunit D</fullName>
    </recommendedName>
</protein>
<dbReference type="EMBL" id="FUYE01000001">
    <property type="protein sequence ID" value="SKA76358.1"/>
    <property type="molecule type" value="Genomic_DNA"/>
</dbReference>
<keyword evidence="7" id="KW-0233">DNA recombination</keyword>
<evidence type="ECO:0000256" key="3">
    <source>
        <dbReference type="ARBA" id="ARBA00013365"/>
    </source>
</evidence>
<keyword evidence="5 7" id="KW-0378">Hydrolase</keyword>
<dbReference type="RefSeq" id="WP_078811397.1">
    <property type="nucleotide sequence ID" value="NZ_FUYE01000001.1"/>
</dbReference>
<evidence type="ECO:0000259" key="9">
    <source>
        <dbReference type="Pfam" id="PF12320"/>
    </source>
</evidence>
<accession>A0A1T4WHC5</accession>
<dbReference type="AlphaFoldDB" id="A0A1T4WHC5"/>
<evidence type="ECO:0000256" key="5">
    <source>
        <dbReference type="ARBA" id="ARBA00022801"/>
    </source>
</evidence>
<evidence type="ECO:0000256" key="2">
    <source>
        <dbReference type="ARBA" id="ARBA00011322"/>
    </source>
</evidence>
<evidence type="ECO:0000259" key="8">
    <source>
        <dbReference type="Pfam" id="PF00149"/>
    </source>
</evidence>
<dbReference type="OrthoDB" id="9773856at2"/>
<dbReference type="SUPFAM" id="SSF56300">
    <property type="entry name" value="Metallo-dependent phosphatases"/>
    <property type="match status" value="1"/>
</dbReference>
<dbReference type="GO" id="GO:0008408">
    <property type="term" value="F:3'-5' exonuclease activity"/>
    <property type="evidence" value="ECO:0007669"/>
    <property type="project" value="InterPro"/>
</dbReference>
<dbReference type="GO" id="GO:0006310">
    <property type="term" value="P:DNA recombination"/>
    <property type="evidence" value="ECO:0007669"/>
    <property type="project" value="UniProtKB-KW"/>
</dbReference>
<dbReference type="GO" id="GO:0004519">
    <property type="term" value="F:endonuclease activity"/>
    <property type="evidence" value="ECO:0007669"/>
    <property type="project" value="UniProtKB-KW"/>
</dbReference>
<comment type="subunit">
    <text evidence="2 7">Heterodimer of SbcC and SbcD.</text>
</comment>
<dbReference type="Proteomes" id="UP000190774">
    <property type="component" value="Unassembled WGS sequence"/>
</dbReference>
<name>A0A1T4WHC5_9BACT</name>
<dbReference type="NCBIfam" id="TIGR00619">
    <property type="entry name" value="sbcd"/>
    <property type="match status" value="1"/>
</dbReference>
<keyword evidence="6 7" id="KW-0269">Exonuclease</keyword>
<dbReference type="InterPro" id="IPR004843">
    <property type="entry name" value="Calcineurin-like_PHP"/>
</dbReference>
<evidence type="ECO:0000313" key="11">
    <source>
        <dbReference type="Proteomes" id="UP000190774"/>
    </source>
</evidence>
<dbReference type="CDD" id="cd00840">
    <property type="entry name" value="MPP_Mre11_N"/>
    <property type="match status" value="1"/>
</dbReference>
<keyword evidence="11" id="KW-1185">Reference proteome</keyword>